<dbReference type="PRINTS" id="PR00058">
    <property type="entry name" value="RIBOSOMALL5"/>
</dbReference>
<protein>
    <recommendedName>
        <fullName evidence="8">Large ribosomal subunit protein uL18 C-terminal eukaryotes domain-containing protein</fullName>
    </recommendedName>
</protein>
<accession>L8IGK8</accession>
<keyword evidence="4" id="KW-0699">rRNA-binding</keyword>
<evidence type="ECO:0000256" key="6">
    <source>
        <dbReference type="ARBA" id="ARBA00023274"/>
    </source>
</evidence>
<dbReference type="PANTHER" id="PTHR23410:SF12">
    <property type="entry name" value="LARGE RIBOSOMAL SUBUNIT PROTEIN UL18"/>
    <property type="match status" value="1"/>
</dbReference>
<name>L8IGK8_9CETA</name>
<evidence type="ECO:0000313" key="10">
    <source>
        <dbReference type="Proteomes" id="UP000011080"/>
    </source>
</evidence>
<keyword evidence="3" id="KW-0963">Cytoplasm</keyword>
<dbReference type="EMBL" id="JH881379">
    <property type="protein sequence ID" value="ELR54669.1"/>
    <property type="molecule type" value="Genomic_DNA"/>
</dbReference>
<dbReference type="Pfam" id="PF17144">
    <property type="entry name" value="Ribosomal_L5e"/>
    <property type="match status" value="1"/>
</dbReference>
<evidence type="ECO:0000313" key="9">
    <source>
        <dbReference type="EMBL" id="ELR54669.1"/>
    </source>
</evidence>
<dbReference type="SUPFAM" id="SSF53137">
    <property type="entry name" value="Translational machinery components"/>
    <property type="match status" value="1"/>
</dbReference>
<feature type="domain" description="Large ribosomal subunit protein uL18 C-terminal eukaryotes" evidence="8">
    <location>
        <begin position="191"/>
        <end position="225"/>
    </location>
</feature>
<keyword evidence="4" id="KW-0694">RNA-binding</keyword>
<dbReference type="GO" id="GO:0003735">
    <property type="term" value="F:structural constituent of ribosome"/>
    <property type="evidence" value="ECO:0007669"/>
    <property type="project" value="InterPro"/>
</dbReference>
<proteinExistence type="inferred from homology"/>
<evidence type="ECO:0000259" key="8">
    <source>
        <dbReference type="Pfam" id="PF14204"/>
    </source>
</evidence>
<organism evidence="9 10">
    <name type="scientific">Bos mutus</name>
    <name type="common">wild yak</name>
    <dbReference type="NCBI Taxonomy" id="72004"/>
    <lineage>
        <taxon>Eukaryota</taxon>
        <taxon>Metazoa</taxon>
        <taxon>Chordata</taxon>
        <taxon>Craniata</taxon>
        <taxon>Vertebrata</taxon>
        <taxon>Euteleostomi</taxon>
        <taxon>Mammalia</taxon>
        <taxon>Eutheria</taxon>
        <taxon>Laurasiatheria</taxon>
        <taxon>Artiodactyla</taxon>
        <taxon>Ruminantia</taxon>
        <taxon>Pecora</taxon>
        <taxon>Bovidae</taxon>
        <taxon>Bovinae</taxon>
        <taxon>Bos</taxon>
    </lineage>
</organism>
<sequence>MIVRVMNREIICQMAYARIEGDMIAYAAYAHELPKYGVKVGLTNYATAYCTGLLLAHRLLNRFGMDKVYEGQVKVTGDEYNVESIDGQPGAFTGYLDAGLARTTTGNKVLGALKGAVNGGLSIPHSTKRFPGYDSESKEFSAEVHRKHIMGQNIADYVHYLIEEDEDAYRKQFSQYIKNNITPDMMEEMYKKAYAEVKKKRWNRPKMSLAQKKDRVAQKKASFLRAQEQAAES</sequence>
<dbReference type="InterPro" id="IPR025607">
    <property type="entry name" value="Ribosomal_uL18_C_euk"/>
</dbReference>
<dbReference type="GO" id="GO:0000027">
    <property type="term" value="P:ribosomal large subunit assembly"/>
    <property type="evidence" value="ECO:0007669"/>
    <property type="project" value="TreeGrafter"/>
</dbReference>
<evidence type="ECO:0000256" key="7">
    <source>
        <dbReference type="SAM" id="MobiDB-lite"/>
    </source>
</evidence>
<keyword evidence="6" id="KW-0687">Ribonucleoprotein</keyword>
<evidence type="ECO:0000256" key="4">
    <source>
        <dbReference type="ARBA" id="ARBA00022730"/>
    </source>
</evidence>
<dbReference type="PANTHER" id="PTHR23410">
    <property type="entry name" value="RIBOSOMAL PROTEIN L5-RELATED"/>
    <property type="match status" value="1"/>
</dbReference>
<gene>
    <name evidence="9" type="ORF">M91_21212</name>
</gene>
<dbReference type="Proteomes" id="UP000011080">
    <property type="component" value="Unassembled WGS sequence"/>
</dbReference>
<dbReference type="AlphaFoldDB" id="L8IGK8"/>
<reference evidence="9 10" key="1">
    <citation type="journal article" date="2012" name="Nat. Genet.">
        <title>The yak genome and adaptation to life at high altitude.</title>
        <authorList>
            <person name="Qiu Q."/>
            <person name="Zhang G."/>
            <person name="Ma T."/>
            <person name="Qian W."/>
            <person name="Wang J."/>
            <person name="Ye Z."/>
            <person name="Cao C."/>
            <person name="Hu Q."/>
            <person name="Kim J."/>
            <person name="Larkin D.M."/>
            <person name="Auvil L."/>
            <person name="Capitanu B."/>
            <person name="Ma J."/>
            <person name="Lewin H.A."/>
            <person name="Qian X."/>
            <person name="Lang Y."/>
            <person name="Zhou R."/>
            <person name="Wang L."/>
            <person name="Wang K."/>
            <person name="Xia J."/>
            <person name="Liao S."/>
            <person name="Pan S."/>
            <person name="Lu X."/>
            <person name="Hou H."/>
            <person name="Wang Y."/>
            <person name="Zang X."/>
            <person name="Yin Y."/>
            <person name="Ma H."/>
            <person name="Zhang J."/>
            <person name="Wang Z."/>
            <person name="Zhang Y."/>
            <person name="Zhang D."/>
            <person name="Yonezawa T."/>
            <person name="Hasegawa M."/>
            <person name="Zhong Y."/>
            <person name="Liu W."/>
            <person name="Zhang Y."/>
            <person name="Huang Z."/>
            <person name="Zhang S."/>
            <person name="Long R."/>
            <person name="Yang H."/>
            <person name="Wang J."/>
            <person name="Lenstra J.A."/>
            <person name="Cooper D.N."/>
            <person name="Wu Y."/>
            <person name="Wang J."/>
            <person name="Shi P."/>
            <person name="Wang J."/>
            <person name="Liu J."/>
        </authorList>
    </citation>
    <scope>NUCLEOTIDE SEQUENCE [LARGE SCALE GENOMIC DNA]</scope>
    <source>
        <strain evidence="10">yakQH1</strain>
    </source>
</reference>
<dbReference type="InterPro" id="IPR005485">
    <property type="entry name" value="Rbsml_uL18_euk_arch"/>
</dbReference>
<comment type="similarity">
    <text evidence="2">Belongs to the universal ribosomal protein uL18 family.</text>
</comment>
<dbReference type="Gene3D" id="3.30.420.100">
    <property type="match status" value="1"/>
</dbReference>
<evidence type="ECO:0000256" key="3">
    <source>
        <dbReference type="ARBA" id="ARBA00022490"/>
    </source>
</evidence>
<keyword evidence="5" id="KW-0689">Ribosomal protein</keyword>
<evidence type="ECO:0000256" key="2">
    <source>
        <dbReference type="ARBA" id="ARBA00007116"/>
    </source>
</evidence>
<evidence type="ECO:0000256" key="1">
    <source>
        <dbReference type="ARBA" id="ARBA00004496"/>
    </source>
</evidence>
<dbReference type="GO" id="GO:0022625">
    <property type="term" value="C:cytosolic large ribosomal subunit"/>
    <property type="evidence" value="ECO:0007669"/>
    <property type="project" value="TreeGrafter"/>
</dbReference>
<comment type="subcellular location">
    <subcellularLocation>
        <location evidence="1">Cytoplasm</location>
    </subcellularLocation>
</comment>
<dbReference type="GO" id="GO:0006412">
    <property type="term" value="P:translation"/>
    <property type="evidence" value="ECO:0007669"/>
    <property type="project" value="InterPro"/>
</dbReference>
<feature type="region of interest" description="Disordered" evidence="7">
    <location>
        <begin position="205"/>
        <end position="233"/>
    </location>
</feature>
<dbReference type="Pfam" id="PF14204">
    <property type="entry name" value="Ribosomal_L18_c"/>
    <property type="match status" value="1"/>
</dbReference>
<evidence type="ECO:0000256" key="5">
    <source>
        <dbReference type="ARBA" id="ARBA00022980"/>
    </source>
</evidence>
<dbReference type="GO" id="GO:0008097">
    <property type="term" value="F:5S rRNA binding"/>
    <property type="evidence" value="ECO:0007669"/>
    <property type="project" value="InterPro"/>
</dbReference>